<name>A0A7S3JXT7_9STRA</name>
<dbReference type="AlphaFoldDB" id="A0A7S3JXT7"/>
<protein>
    <recommendedName>
        <fullName evidence="2">Polysaccharide pyruvyl transferase domain-containing protein</fullName>
    </recommendedName>
</protein>
<evidence type="ECO:0008006" key="2">
    <source>
        <dbReference type="Google" id="ProtNLM"/>
    </source>
</evidence>
<proteinExistence type="predicted"/>
<organism evidence="1">
    <name type="scientific">Aureoumbra lagunensis</name>
    <dbReference type="NCBI Taxonomy" id="44058"/>
    <lineage>
        <taxon>Eukaryota</taxon>
        <taxon>Sar</taxon>
        <taxon>Stramenopiles</taxon>
        <taxon>Ochrophyta</taxon>
        <taxon>Pelagophyceae</taxon>
        <taxon>Pelagomonadales</taxon>
        <taxon>Aureoumbra</taxon>
    </lineage>
</organism>
<gene>
    <name evidence="1" type="ORF">ALAG00032_LOCUS6488</name>
</gene>
<sequence length="488" mass="55824">MVGIKKYMKESPWTFGGVKAWERMYGENDNIENCKPTWLIGKTYCQHVLNKSNYEDTADWEQTWLKTWRHLCQVMPHVLEINEYRLTHVAIFAGSVSNTGDNILPRATRMAIEYFLGITKPRKWYLVNARGKPSSQNIEQMNQGAGVIVGGGGLFYPANKHSQQIYSGWQWQVSSTQLLQINKPLLLFAIGWNAFRNQYSQFGGFVNLKYRDVFQASLTAMSNRQSWTGVGLREYYSLENINAQHPQFYPPRQLFYQPCATTLLAFIQPCLASKTLIDATSSSTQQKILSVNVAADRLANRFGNSTSVVLDSIIDWLRRASNVGWTIHLTMQDLHDTPLLKRISLKNDKHGFNYIVHKFPTDCTNKEHCWLEVIHYYRSVTVAASTRGHGIMIPFGLHTATISLITHEKVKSFVKDIGHPEWGVELTPSQRKHGSISLADELFQKLEYIDNNRHRVYQEIITAQKMLASTTAANVMHFALAMAKQQRQ</sequence>
<evidence type="ECO:0000313" key="1">
    <source>
        <dbReference type="EMBL" id="CAE0365744.1"/>
    </source>
</evidence>
<accession>A0A7S3JXT7</accession>
<dbReference type="EMBL" id="HBIJ01009235">
    <property type="protein sequence ID" value="CAE0365744.1"/>
    <property type="molecule type" value="Transcribed_RNA"/>
</dbReference>
<reference evidence="1" key="1">
    <citation type="submission" date="2021-01" db="EMBL/GenBank/DDBJ databases">
        <authorList>
            <person name="Corre E."/>
            <person name="Pelletier E."/>
            <person name="Niang G."/>
            <person name="Scheremetjew M."/>
            <person name="Finn R."/>
            <person name="Kale V."/>
            <person name="Holt S."/>
            <person name="Cochrane G."/>
            <person name="Meng A."/>
            <person name="Brown T."/>
            <person name="Cohen L."/>
        </authorList>
    </citation>
    <scope>NUCLEOTIDE SEQUENCE</scope>
    <source>
        <strain evidence="1">CCMP1510</strain>
    </source>
</reference>